<dbReference type="PROSITE" id="PS50850">
    <property type="entry name" value="MFS"/>
    <property type="match status" value="1"/>
</dbReference>
<dbReference type="InterPro" id="IPR005828">
    <property type="entry name" value="MFS_sugar_transport-like"/>
</dbReference>
<comment type="similarity">
    <text evidence="2">Belongs to the major facilitator superfamily. Sugar transporter (TC 2.A.1.1) family.</text>
</comment>
<feature type="domain" description="Major facilitator superfamily (MFS) profile" evidence="7">
    <location>
        <begin position="1"/>
        <end position="127"/>
    </location>
</feature>
<proteinExistence type="inferred from homology"/>
<dbReference type="InterPro" id="IPR020846">
    <property type="entry name" value="MFS_dom"/>
</dbReference>
<feature type="transmembrane region" description="Helical" evidence="6">
    <location>
        <begin position="98"/>
        <end position="119"/>
    </location>
</feature>
<dbReference type="Proteomes" id="UP001610334">
    <property type="component" value="Unassembled WGS sequence"/>
</dbReference>
<comment type="caution">
    <text evidence="8">The sequence shown here is derived from an EMBL/GenBank/DDBJ whole genome shotgun (WGS) entry which is preliminary data.</text>
</comment>
<evidence type="ECO:0000256" key="3">
    <source>
        <dbReference type="ARBA" id="ARBA00022692"/>
    </source>
</evidence>
<evidence type="ECO:0000259" key="7">
    <source>
        <dbReference type="PROSITE" id="PS50850"/>
    </source>
</evidence>
<keyword evidence="3 6" id="KW-0812">Transmembrane</keyword>
<keyword evidence="4 6" id="KW-1133">Transmembrane helix</keyword>
<dbReference type="Pfam" id="PF00083">
    <property type="entry name" value="Sugar_tr"/>
    <property type="match status" value="1"/>
</dbReference>
<gene>
    <name evidence="8" type="ORF">BJX63DRAFT_438046</name>
</gene>
<evidence type="ECO:0000313" key="8">
    <source>
        <dbReference type="EMBL" id="KAL2802254.1"/>
    </source>
</evidence>
<evidence type="ECO:0000313" key="9">
    <source>
        <dbReference type="Proteomes" id="UP001610334"/>
    </source>
</evidence>
<evidence type="ECO:0000256" key="6">
    <source>
        <dbReference type="SAM" id="Phobius"/>
    </source>
</evidence>
<keyword evidence="9" id="KW-1185">Reference proteome</keyword>
<sequence length="127" mass="13915">MSTSIFMEGYDTMLIGNFYAQPAFQRRYGFHTDEGGYEIPSSWQAGLGNGSACGQLFGPLLAGYVSEALGFRKTMTLGLAAITGLIFIHFFARSLAVLVVGQVLLVITLGLFQTTPVVMRRRFCRFG</sequence>
<dbReference type="PANTHER" id="PTHR48022:SF5">
    <property type="entry name" value="ALPHA-GLUCOSIDES PERMEASE MPH2-RELATED"/>
    <property type="match status" value="1"/>
</dbReference>
<dbReference type="PANTHER" id="PTHR48022">
    <property type="entry name" value="PLASTIDIC GLUCOSE TRANSPORTER 4"/>
    <property type="match status" value="1"/>
</dbReference>
<accession>A0ABR4GT53</accession>
<reference evidence="8 9" key="1">
    <citation type="submission" date="2024-07" db="EMBL/GenBank/DDBJ databases">
        <title>Section-level genome sequencing and comparative genomics of Aspergillus sections Usti and Cavernicolus.</title>
        <authorList>
            <consortium name="Lawrence Berkeley National Laboratory"/>
            <person name="Nybo J.L."/>
            <person name="Vesth T.C."/>
            <person name="Theobald S."/>
            <person name="Frisvad J.C."/>
            <person name="Larsen T.O."/>
            <person name="Kjaerboelling I."/>
            <person name="Rothschild-Mancinelli K."/>
            <person name="Lyhne E.K."/>
            <person name="Kogle M.E."/>
            <person name="Barry K."/>
            <person name="Clum A."/>
            <person name="Na H."/>
            <person name="Ledsgaard L."/>
            <person name="Lin J."/>
            <person name="Lipzen A."/>
            <person name="Kuo A."/>
            <person name="Riley R."/>
            <person name="Mondo S."/>
            <person name="Labutti K."/>
            <person name="Haridas S."/>
            <person name="Pangalinan J."/>
            <person name="Salamov A.A."/>
            <person name="Simmons B.A."/>
            <person name="Magnuson J.K."/>
            <person name="Chen J."/>
            <person name="Drula E."/>
            <person name="Henrissat B."/>
            <person name="Wiebenga A."/>
            <person name="Lubbers R.J."/>
            <person name="Gomes A.C."/>
            <person name="Makela M.R."/>
            <person name="Stajich J."/>
            <person name="Grigoriev I.V."/>
            <person name="Mortensen U.H."/>
            <person name="De Vries R.P."/>
            <person name="Baker S.E."/>
            <person name="Andersen M.R."/>
        </authorList>
    </citation>
    <scope>NUCLEOTIDE SEQUENCE [LARGE SCALE GENOMIC DNA]</scope>
    <source>
        <strain evidence="8 9">CBS 588.65</strain>
    </source>
</reference>
<evidence type="ECO:0000256" key="5">
    <source>
        <dbReference type="ARBA" id="ARBA00023136"/>
    </source>
</evidence>
<dbReference type="SUPFAM" id="SSF103473">
    <property type="entry name" value="MFS general substrate transporter"/>
    <property type="match status" value="1"/>
</dbReference>
<dbReference type="EMBL" id="JBFXLT010000196">
    <property type="protein sequence ID" value="KAL2802254.1"/>
    <property type="molecule type" value="Genomic_DNA"/>
</dbReference>
<keyword evidence="5 6" id="KW-0472">Membrane</keyword>
<dbReference type="InterPro" id="IPR036259">
    <property type="entry name" value="MFS_trans_sf"/>
</dbReference>
<name>A0ABR4GT53_9EURO</name>
<organism evidence="8 9">
    <name type="scientific">Aspergillus granulosus</name>
    <dbReference type="NCBI Taxonomy" id="176169"/>
    <lineage>
        <taxon>Eukaryota</taxon>
        <taxon>Fungi</taxon>
        <taxon>Dikarya</taxon>
        <taxon>Ascomycota</taxon>
        <taxon>Pezizomycotina</taxon>
        <taxon>Eurotiomycetes</taxon>
        <taxon>Eurotiomycetidae</taxon>
        <taxon>Eurotiales</taxon>
        <taxon>Aspergillaceae</taxon>
        <taxon>Aspergillus</taxon>
        <taxon>Aspergillus subgen. Nidulantes</taxon>
    </lineage>
</organism>
<comment type="subcellular location">
    <subcellularLocation>
        <location evidence="1">Membrane</location>
        <topology evidence="1">Multi-pass membrane protein</topology>
    </subcellularLocation>
</comment>
<evidence type="ECO:0000256" key="4">
    <source>
        <dbReference type="ARBA" id="ARBA00022989"/>
    </source>
</evidence>
<dbReference type="Gene3D" id="1.20.1250.20">
    <property type="entry name" value="MFS general substrate transporter like domains"/>
    <property type="match status" value="1"/>
</dbReference>
<evidence type="ECO:0000256" key="1">
    <source>
        <dbReference type="ARBA" id="ARBA00004141"/>
    </source>
</evidence>
<dbReference type="InterPro" id="IPR050360">
    <property type="entry name" value="MFS_Sugar_Transporters"/>
</dbReference>
<evidence type="ECO:0000256" key="2">
    <source>
        <dbReference type="ARBA" id="ARBA00010992"/>
    </source>
</evidence>
<protein>
    <recommendedName>
        <fullName evidence="7">Major facilitator superfamily (MFS) profile domain-containing protein</fullName>
    </recommendedName>
</protein>